<dbReference type="SUPFAM" id="SSF54909">
    <property type="entry name" value="Dimeric alpha+beta barrel"/>
    <property type="match status" value="2"/>
</dbReference>
<dbReference type="AlphaFoldDB" id="A0A7S4I089"/>
<dbReference type="Pfam" id="PF03992">
    <property type="entry name" value="ABM"/>
    <property type="match status" value="2"/>
</dbReference>
<evidence type="ECO:0000256" key="1">
    <source>
        <dbReference type="SAM" id="Phobius"/>
    </source>
</evidence>
<dbReference type="InterPro" id="IPR011008">
    <property type="entry name" value="Dimeric_a/b-barrel"/>
</dbReference>
<dbReference type="EMBL" id="HBKO01016296">
    <property type="protein sequence ID" value="CAE2214781.1"/>
    <property type="molecule type" value="Transcribed_RNA"/>
</dbReference>
<accession>A0A7S4I089</accession>
<keyword evidence="1" id="KW-1133">Transmembrane helix</keyword>
<dbReference type="PROSITE" id="PS51725">
    <property type="entry name" value="ABM"/>
    <property type="match status" value="2"/>
</dbReference>
<feature type="domain" description="ABM" evidence="2">
    <location>
        <begin position="33"/>
        <end position="123"/>
    </location>
</feature>
<gene>
    <name evidence="3" type="ORF">CPOL0286_LOCUS7450</name>
</gene>
<dbReference type="InterPro" id="IPR050744">
    <property type="entry name" value="AI-2_Isomerase_LsrG"/>
</dbReference>
<dbReference type="GO" id="GO:0016491">
    <property type="term" value="F:oxidoreductase activity"/>
    <property type="evidence" value="ECO:0007669"/>
    <property type="project" value="TreeGrafter"/>
</dbReference>
<dbReference type="Gene3D" id="3.30.70.100">
    <property type="match status" value="2"/>
</dbReference>
<proteinExistence type="predicted"/>
<evidence type="ECO:0000259" key="2">
    <source>
        <dbReference type="PROSITE" id="PS51725"/>
    </source>
</evidence>
<reference evidence="3" key="1">
    <citation type="submission" date="2021-01" db="EMBL/GenBank/DDBJ databases">
        <authorList>
            <person name="Corre E."/>
            <person name="Pelletier E."/>
            <person name="Niang G."/>
            <person name="Scheremetjew M."/>
            <person name="Finn R."/>
            <person name="Kale V."/>
            <person name="Holt S."/>
            <person name="Cochrane G."/>
            <person name="Meng A."/>
            <person name="Brown T."/>
            <person name="Cohen L."/>
        </authorList>
    </citation>
    <scope>NUCLEOTIDE SEQUENCE</scope>
    <source>
        <strain evidence="3">UIO037</strain>
    </source>
</reference>
<protein>
    <recommendedName>
        <fullName evidence="2">ABM domain-containing protein</fullName>
    </recommendedName>
</protein>
<feature type="transmembrane region" description="Helical" evidence="1">
    <location>
        <begin position="6"/>
        <end position="24"/>
    </location>
</feature>
<organism evidence="3">
    <name type="scientific">Prymnesium polylepis</name>
    <dbReference type="NCBI Taxonomy" id="72548"/>
    <lineage>
        <taxon>Eukaryota</taxon>
        <taxon>Haptista</taxon>
        <taxon>Haptophyta</taxon>
        <taxon>Prymnesiophyceae</taxon>
        <taxon>Prymnesiales</taxon>
        <taxon>Prymnesiaceae</taxon>
        <taxon>Prymnesium</taxon>
    </lineage>
</organism>
<dbReference type="PANTHER" id="PTHR33336:SF3">
    <property type="entry name" value="ABM DOMAIN-CONTAINING PROTEIN"/>
    <property type="match status" value="1"/>
</dbReference>
<keyword evidence="1" id="KW-0472">Membrane</keyword>
<evidence type="ECO:0000313" key="3">
    <source>
        <dbReference type="EMBL" id="CAE2214781.1"/>
    </source>
</evidence>
<dbReference type="PANTHER" id="PTHR33336">
    <property type="entry name" value="QUINOL MONOOXYGENASE YGIN-RELATED"/>
    <property type="match status" value="1"/>
</dbReference>
<dbReference type="InterPro" id="IPR007138">
    <property type="entry name" value="ABM_dom"/>
</dbReference>
<sequence length="238" mass="26940">MPSVRALAASGIAVGVGVAVYYWLRSRKPKLLYCLNVKVCVKPEQRAEFLSTIDHDAKCTLRDEPQAVAFVIGEDKDVSNTFHFHEEYTSVEGFRAHLCTPHWQAWDAFCKTDPFTAPVEVVFYNAAAVTVSSKAAGDRDILCLNVKMRVRPERRAEFERKITADQAGTLRDEPGALAFLVGEDTVICNEFYLHEQYIGQAGFDAHLKAPHFAPWQAFVDSHPFLEPLKVSFYWKRRV</sequence>
<feature type="domain" description="ABM" evidence="2">
    <location>
        <begin position="142"/>
        <end position="233"/>
    </location>
</feature>
<name>A0A7S4I089_9EUKA</name>
<dbReference type="GO" id="GO:0005829">
    <property type="term" value="C:cytosol"/>
    <property type="evidence" value="ECO:0007669"/>
    <property type="project" value="TreeGrafter"/>
</dbReference>
<keyword evidence="1" id="KW-0812">Transmembrane</keyword>